<dbReference type="EMBL" id="JAUSTY010000004">
    <property type="protein sequence ID" value="MDQ0165282.1"/>
    <property type="molecule type" value="Genomic_DNA"/>
</dbReference>
<sequence>MGFKDFFSNRTETLEQHRNKDLQTRYYKANKSKVMQAVKSIIESDPQLRLLDYSEDHGEITAEYIKPRKAFVVVSVITVFPYRTAVDFTITTSTLFLPIDWGFSRKATLHLYEKVNKELEFIGVGLTEKKDA</sequence>
<evidence type="ECO:0008006" key="3">
    <source>
        <dbReference type="Google" id="ProtNLM"/>
    </source>
</evidence>
<protein>
    <recommendedName>
        <fullName evidence="3">Cytosolic protein</fullName>
    </recommendedName>
</protein>
<keyword evidence="2" id="KW-1185">Reference proteome</keyword>
<accession>A0ABT9VWD1</accession>
<reference evidence="1 2" key="1">
    <citation type="submission" date="2023-07" db="EMBL/GenBank/DDBJ databases">
        <title>Genomic Encyclopedia of Type Strains, Phase IV (KMG-IV): sequencing the most valuable type-strain genomes for metagenomic binning, comparative biology and taxonomic classification.</title>
        <authorList>
            <person name="Goeker M."/>
        </authorList>
    </citation>
    <scope>NUCLEOTIDE SEQUENCE [LARGE SCALE GENOMIC DNA]</scope>
    <source>
        <strain evidence="1 2">DSM 12751</strain>
    </source>
</reference>
<dbReference type="RefSeq" id="WP_307392171.1">
    <property type="nucleotide sequence ID" value="NZ_BAAADK010000045.1"/>
</dbReference>
<organism evidence="1 2">
    <name type="scientific">Caldalkalibacillus horti</name>
    <dbReference type="NCBI Taxonomy" id="77523"/>
    <lineage>
        <taxon>Bacteria</taxon>
        <taxon>Bacillati</taxon>
        <taxon>Bacillota</taxon>
        <taxon>Bacilli</taxon>
        <taxon>Bacillales</taxon>
        <taxon>Bacillaceae</taxon>
        <taxon>Caldalkalibacillus</taxon>
    </lineage>
</organism>
<name>A0ABT9VWD1_9BACI</name>
<dbReference type="Proteomes" id="UP001235840">
    <property type="component" value="Unassembled WGS sequence"/>
</dbReference>
<evidence type="ECO:0000313" key="1">
    <source>
        <dbReference type="EMBL" id="MDQ0165282.1"/>
    </source>
</evidence>
<comment type="caution">
    <text evidence="1">The sequence shown here is derived from an EMBL/GenBank/DDBJ whole genome shotgun (WGS) entry which is preliminary data.</text>
</comment>
<gene>
    <name evidence="1" type="ORF">J2S11_001182</name>
</gene>
<evidence type="ECO:0000313" key="2">
    <source>
        <dbReference type="Proteomes" id="UP001235840"/>
    </source>
</evidence>
<proteinExistence type="predicted"/>